<dbReference type="GO" id="GO:0016798">
    <property type="term" value="F:hydrolase activity, acting on glycosyl bonds"/>
    <property type="evidence" value="ECO:0007669"/>
    <property type="project" value="UniProtKB-KW"/>
</dbReference>
<dbReference type="PANTHER" id="PTHR31339:SF86">
    <property type="entry name" value="PECTATE LYASE SUPERFAMILY PROTEIN DOMAIN-CONTAINING PROTEIN"/>
    <property type="match status" value="1"/>
</dbReference>
<evidence type="ECO:0000313" key="6">
    <source>
        <dbReference type="EMBL" id="MFG6489288.1"/>
    </source>
</evidence>
<proteinExistence type="inferred from homology"/>
<dbReference type="InterPro" id="IPR051801">
    <property type="entry name" value="GH28_Enzymes"/>
</dbReference>
<reference evidence="6 7" key="1">
    <citation type="submission" date="2024-08" db="EMBL/GenBank/DDBJ databases">
        <authorList>
            <person name="Lu H."/>
        </authorList>
    </citation>
    <scope>NUCLEOTIDE SEQUENCE [LARGE SCALE GENOMIC DNA]</scope>
    <source>
        <strain evidence="6 7">BYS78W</strain>
    </source>
</reference>
<dbReference type="InterPro" id="IPR012334">
    <property type="entry name" value="Pectin_lyas_fold"/>
</dbReference>
<dbReference type="Gene3D" id="2.160.20.10">
    <property type="entry name" value="Single-stranded right-handed beta-helix, Pectin lyase-like"/>
    <property type="match status" value="1"/>
</dbReference>
<evidence type="ECO:0000256" key="2">
    <source>
        <dbReference type="ARBA" id="ARBA00022801"/>
    </source>
</evidence>
<evidence type="ECO:0000256" key="5">
    <source>
        <dbReference type="SAM" id="MobiDB-lite"/>
    </source>
</evidence>
<dbReference type="InterPro" id="IPR006626">
    <property type="entry name" value="PbH1"/>
</dbReference>
<keyword evidence="2 4" id="KW-0378">Hydrolase</keyword>
<evidence type="ECO:0000256" key="4">
    <source>
        <dbReference type="RuleBase" id="RU361169"/>
    </source>
</evidence>
<dbReference type="InterPro" id="IPR000743">
    <property type="entry name" value="Glyco_hydro_28"/>
</dbReference>
<dbReference type="SMART" id="SM00710">
    <property type="entry name" value="PbH1"/>
    <property type="match status" value="2"/>
</dbReference>
<keyword evidence="3 4" id="KW-0326">Glycosidase</keyword>
<evidence type="ECO:0000256" key="1">
    <source>
        <dbReference type="ARBA" id="ARBA00008834"/>
    </source>
</evidence>
<evidence type="ECO:0000313" key="7">
    <source>
        <dbReference type="Proteomes" id="UP001606134"/>
    </source>
</evidence>
<name>A0ABW7HHY5_9BURK</name>
<organism evidence="6 7">
    <name type="scientific">Pelomonas candidula</name>
    <dbReference type="NCBI Taxonomy" id="3299025"/>
    <lineage>
        <taxon>Bacteria</taxon>
        <taxon>Pseudomonadati</taxon>
        <taxon>Pseudomonadota</taxon>
        <taxon>Betaproteobacteria</taxon>
        <taxon>Burkholderiales</taxon>
        <taxon>Sphaerotilaceae</taxon>
        <taxon>Roseateles</taxon>
    </lineage>
</organism>
<comment type="caution">
    <text evidence="6">The sequence shown here is derived from an EMBL/GenBank/DDBJ whole genome shotgun (WGS) entry which is preliminary data.</text>
</comment>
<keyword evidence="7" id="KW-1185">Reference proteome</keyword>
<dbReference type="Proteomes" id="UP001606134">
    <property type="component" value="Unassembled WGS sequence"/>
</dbReference>
<dbReference type="SUPFAM" id="SSF51126">
    <property type="entry name" value="Pectin lyase-like"/>
    <property type="match status" value="1"/>
</dbReference>
<gene>
    <name evidence="6" type="ORF">ACG04R_21570</name>
</gene>
<sequence>MSDQFQRRALLQAACAAGLASALPKTWAARIPGDPWLNAQAIIDRLSVPPSFPPRDFLVTDFGAKPCGLTKARAFVSHEDQADVDTPVPGSPDCYPAFAQAIAACVNAGGGRVVIPKGNWFCAGPIVLRSRVHVHLQAGARVYFSNDPADYARHGDFDCGPNGRLVRSRWQSNDCLNFSSMVYAYGQDNIALTGEDWTSVLDGQAGTPFPGGSDCWWTWKGRNETIGAIAQSSTPGYKDGKPSSRITNPRNPTSLAAIAPDLSPAERALIQGEGDHWRADESFLPALSEAGVPIEKRVFGLGHHLRPSMIHLIGCTNVLLQGYQVTNTPFWQHHPVDCRNLVIRGVHANSLGPNNDGFDPESCDHVLVEHCTFDTGDDCIAIKSGKNLDTQYGASQNIVIQHCTMQSGHGAVTLGSEMAGGIQNVYAQHLLLQNIHWQTNPLNTAIRLKTNMNRGGWLRHFYVRHIDIPNGVQTTPAFYSPLKGSPIAPRSVATAAGAVVTFDCDYTPRADTVRTRPPQVSQVHISDVRVGNVNRDGRQQSCFQAVVILGPVASDYNGPTPAPAVLPVSDVSISDCDFGTPANAAQPFYLFNVRDLTLKNVTVGGQVFNTTLSAAPGATAGVS</sequence>
<evidence type="ECO:0000256" key="3">
    <source>
        <dbReference type="ARBA" id="ARBA00023295"/>
    </source>
</evidence>
<protein>
    <submittedName>
        <fullName evidence="6">Glycoside hydrolase family 28 protein</fullName>
        <ecNumber evidence="6">3.2.1.-</ecNumber>
    </submittedName>
</protein>
<dbReference type="PROSITE" id="PS00502">
    <property type="entry name" value="POLYGALACTURONASE"/>
    <property type="match status" value="1"/>
</dbReference>
<dbReference type="RefSeq" id="WP_394415665.1">
    <property type="nucleotide sequence ID" value="NZ_JBIGIC010000012.1"/>
</dbReference>
<comment type="similarity">
    <text evidence="1 4">Belongs to the glycosyl hydrolase 28 family.</text>
</comment>
<feature type="region of interest" description="Disordered" evidence="5">
    <location>
        <begin position="232"/>
        <end position="251"/>
    </location>
</feature>
<dbReference type="PROSITE" id="PS51318">
    <property type="entry name" value="TAT"/>
    <property type="match status" value="1"/>
</dbReference>
<dbReference type="EMBL" id="JBIGIC010000012">
    <property type="protein sequence ID" value="MFG6489288.1"/>
    <property type="molecule type" value="Genomic_DNA"/>
</dbReference>
<dbReference type="InterPro" id="IPR011050">
    <property type="entry name" value="Pectin_lyase_fold/virulence"/>
</dbReference>
<dbReference type="InterPro" id="IPR006311">
    <property type="entry name" value="TAT_signal"/>
</dbReference>
<dbReference type="PANTHER" id="PTHR31339">
    <property type="entry name" value="PECTIN LYASE-RELATED"/>
    <property type="match status" value="1"/>
</dbReference>
<accession>A0ABW7HHY5</accession>
<dbReference type="Pfam" id="PF00295">
    <property type="entry name" value="Glyco_hydro_28"/>
    <property type="match status" value="1"/>
</dbReference>
<dbReference type="EC" id="3.2.1.-" evidence="6"/>